<dbReference type="EMBL" id="PDNC01000166">
    <property type="protein sequence ID" value="PGG96701.1"/>
    <property type="molecule type" value="Genomic_DNA"/>
</dbReference>
<feature type="compositionally biased region" description="Low complexity" evidence="1">
    <location>
        <begin position="71"/>
        <end position="95"/>
    </location>
</feature>
<dbReference type="PANTHER" id="PTHR37540:SF5">
    <property type="entry name" value="TRANSCRIPTION FACTOR DOMAIN-CONTAINING PROTEIN"/>
    <property type="match status" value="1"/>
</dbReference>
<dbReference type="Proteomes" id="UP000224080">
    <property type="component" value="Unassembled WGS sequence"/>
</dbReference>
<protein>
    <recommendedName>
        <fullName evidence="4">Tachykinin family protein</fullName>
    </recommendedName>
</protein>
<organism evidence="2 3">
    <name type="scientific">Blastomyces parvus</name>
    <dbReference type="NCBI Taxonomy" id="2060905"/>
    <lineage>
        <taxon>Eukaryota</taxon>
        <taxon>Fungi</taxon>
        <taxon>Dikarya</taxon>
        <taxon>Ascomycota</taxon>
        <taxon>Pezizomycotina</taxon>
        <taxon>Eurotiomycetes</taxon>
        <taxon>Eurotiomycetidae</taxon>
        <taxon>Onygenales</taxon>
        <taxon>Ajellomycetaceae</taxon>
        <taxon>Blastomyces</taxon>
    </lineage>
</organism>
<feature type="compositionally biased region" description="Low complexity" evidence="1">
    <location>
        <begin position="177"/>
        <end position="195"/>
    </location>
</feature>
<sequence length="739" mass="80743">MANHFRWEQVAQILPPPPPPPPPQQHNNIHYNHNHGQHQHQLPQIPPLPQLQQQQQQQQHRQIQAKGRTTSSNAPAKPAQAPKSSKSTAPSDTPSFTFIDHDDDLASKRIKDANARKAIRSHVMRDVRRRERLLGLKRTSKRGAAKDKTLSPTAGQDNTKTKTAASTTKNQRKITDSTSASASASGSASASARASVGFSDADGTRDIDSSSLSGTTTMSVSPTSISELWMIGRSPSGDVTSAVTDQDDSDSPYVPSLWANSPTWAFDPFGTLPGSSPSTNTIIDGLIKYFSAVLIPMTFPAENKQPQDSTNRMSRIINATIREAGPFFGYMSLCAAHRAILQGKTPGLMSNVPGAGCNDDKLIGTEYYMMKARCIDEMNKKITDPAMSLTDSAFDIVVSLTSCALTIGDFDEARTHIKGLKRMVDLRGGVYSSSFQGEGLRVLTNVLTCDVMAASALMTRPLFPLTWPSQQIPPETEEKMLPPPTSPLFNTGMALCANEILSAPLRKALKGLRKILFFEHASGQNPANFSAVENEIFVYKSHEMQHELLDYPYRLAQTTTNTAPTSATSTSPKISLQPLEAITRIAAICHINHFFIVSPPSSGLGRALTRHLSLALSMLPTSTFPSLPSRWLDLFAWAAFLGARGARGQKTKPWFLERLKNVARVRGWIQSVPGPGWSEKNMFDGNINGNGNGDGDGGDGWQAVEEVLKGYLYIPELQGKVFREIWEEAMEGPVVWEIV</sequence>
<name>A0A2B7WJL7_9EURO</name>
<evidence type="ECO:0000313" key="3">
    <source>
        <dbReference type="Proteomes" id="UP000224080"/>
    </source>
</evidence>
<feature type="region of interest" description="Disordered" evidence="1">
    <location>
        <begin position="1"/>
        <end position="100"/>
    </location>
</feature>
<evidence type="ECO:0000313" key="2">
    <source>
        <dbReference type="EMBL" id="PGG96701.1"/>
    </source>
</evidence>
<evidence type="ECO:0000256" key="1">
    <source>
        <dbReference type="SAM" id="MobiDB-lite"/>
    </source>
</evidence>
<feature type="region of interest" description="Disordered" evidence="1">
    <location>
        <begin position="130"/>
        <end position="219"/>
    </location>
</feature>
<gene>
    <name evidence="2" type="ORF">GX51_07700</name>
</gene>
<feature type="compositionally biased region" description="Polar residues" evidence="1">
    <location>
        <begin position="209"/>
        <end position="219"/>
    </location>
</feature>
<dbReference type="InterPro" id="IPR021858">
    <property type="entry name" value="Fun_TF"/>
</dbReference>
<reference evidence="2 3" key="1">
    <citation type="submission" date="2017-10" db="EMBL/GenBank/DDBJ databases">
        <title>Comparative genomics in systemic dimorphic fungi from Ajellomycetaceae.</title>
        <authorList>
            <person name="Munoz J.F."/>
            <person name="Mcewen J.G."/>
            <person name="Clay O.K."/>
            <person name="Cuomo C.A."/>
        </authorList>
    </citation>
    <scope>NUCLEOTIDE SEQUENCE [LARGE SCALE GENOMIC DNA]</scope>
    <source>
        <strain evidence="2 3">UAMH130</strain>
    </source>
</reference>
<evidence type="ECO:0008006" key="4">
    <source>
        <dbReference type="Google" id="ProtNLM"/>
    </source>
</evidence>
<dbReference type="SUPFAM" id="SSF81995">
    <property type="entry name" value="beta-sandwich domain of Sec23/24"/>
    <property type="match status" value="1"/>
</dbReference>
<proteinExistence type="predicted"/>
<keyword evidence="3" id="KW-1185">Reference proteome</keyword>
<comment type="caution">
    <text evidence="2">The sequence shown here is derived from an EMBL/GenBank/DDBJ whole genome shotgun (WGS) entry which is preliminary data.</text>
</comment>
<feature type="compositionally biased region" description="Low complexity" evidence="1">
    <location>
        <begin position="50"/>
        <end position="64"/>
    </location>
</feature>
<dbReference type="Pfam" id="PF11951">
    <property type="entry name" value="Fungal_trans_2"/>
    <property type="match status" value="1"/>
</dbReference>
<dbReference type="PANTHER" id="PTHR37540">
    <property type="entry name" value="TRANSCRIPTION FACTOR (ACR-2), PUTATIVE-RELATED-RELATED"/>
    <property type="match status" value="1"/>
</dbReference>
<feature type="compositionally biased region" description="Pro residues" evidence="1">
    <location>
        <begin position="14"/>
        <end position="24"/>
    </location>
</feature>
<dbReference type="OrthoDB" id="3469225at2759"/>
<accession>A0A2B7WJL7</accession>
<dbReference type="AlphaFoldDB" id="A0A2B7WJL7"/>